<reference evidence="8 9" key="1">
    <citation type="submission" date="2021-01" db="EMBL/GenBank/DDBJ databases">
        <title>Entomomonas sp. F2A isolated from a house cricket (Acheta domesticus).</title>
        <authorList>
            <person name="Spergser J."/>
            <person name="Busse H.-J."/>
        </authorList>
    </citation>
    <scope>NUCLEOTIDE SEQUENCE [LARGE SCALE GENOMIC DNA]</scope>
    <source>
        <strain evidence="8 9">F2A</strain>
    </source>
</reference>
<dbReference type="CDD" id="cd17535">
    <property type="entry name" value="REC_NarL-like"/>
    <property type="match status" value="1"/>
</dbReference>
<evidence type="ECO:0000313" key="8">
    <source>
        <dbReference type="EMBL" id="QQP86770.1"/>
    </source>
</evidence>
<dbReference type="SUPFAM" id="SSF52172">
    <property type="entry name" value="CheY-like"/>
    <property type="match status" value="1"/>
</dbReference>
<dbReference type="SMART" id="SM00448">
    <property type="entry name" value="REC"/>
    <property type="match status" value="1"/>
</dbReference>
<dbReference type="InterPro" id="IPR058245">
    <property type="entry name" value="NreC/VraR/RcsB-like_REC"/>
</dbReference>
<evidence type="ECO:0000256" key="4">
    <source>
        <dbReference type="ARBA" id="ARBA00023163"/>
    </source>
</evidence>
<evidence type="ECO:0000259" key="7">
    <source>
        <dbReference type="PROSITE" id="PS50110"/>
    </source>
</evidence>
<dbReference type="CDD" id="cd06170">
    <property type="entry name" value="LuxR_C_like"/>
    <property type="match status" value="1"/>
</dbReference>
<feature type="modified residue" description="4-aspartylphosphate" evidence="5">
    <location>
        <position position="58"/>
    </location>
</feature>
<dbReference type="PROSITE" id="PS00622">
    <property type="entry name" value="HTH_LUXR_1"/>
    <property type="match status" value="1"/>
</dbReference>
<dbReference type="InterPro" id="IPR011006">
    <property type="entry name" value="CheY-like_superfamily"/>
</dbReference>
<keyword evidence="1 5" id="KW-0597">Phosphoprotein</keyword>
<dbReference type="Pfam" id="PF00072">
    <property type="entry name" value="Response_reg"/>
    <property type="match status" value="1"/>
</dbReference>
<dbReference type="KEGG" id="eaz:JHT90_05900"/>
<dbReference type="SUPFAM" id="SSF46894">
    <property type="entry name" value="C-terminal effector domain of the bipartite response regulators"/>
    <property type="match status" value="1"/>
</dbReference>
<dbReference type="InterPro" id="IPR016032">
    <property type="entry name" value="Sig_transdc_resp-reg_C-effctor"/>
</dbReference>
<dbReference type="EMBL" id="CP067393">
    <property type="protein sequence ID" value="QQP86770.1"/>
    <property type="molecule type" value="Genomic_DNA"/>
</dbReference>
<accession>A0A974NHN5</accession>
<dbReference type="AlphaFoldDB" id="A0A974NHN5"/>
<gene>
    <name evidence="8" type="ORF">JHT90_05900</name>
</gene>
<dbReference type="PANTHER" id="PTHR43214">
    <property type="entry name" value="TWO-COMPONENT RESPONSE REGULATOR"/>
    <property type="match status" value="1"/>
</dbReference>
<dbReference type="Proteomes" id="UP000595278">
    <property type="component" value="Chromosome"/>
</dbReference>
<evidence type="ECO:0000256" key="1">
    <source>
        <dbReference type="ARBA" id="ARBA00022553"/>
    </source>
</evidence>
<dbReference type="PROSITE" id="PS50110">
    <property type="entry name" value="RESPONSE_REGULATORY"/>
    <property type="match status" value="1"/>
</dbReference>
<dbReference type="RefSeq" id="WP_201095180.1">
    <property type="nucleotide sequence ID" value="NZ_CP067393.1"/>
</dbReference>
<evidence type="ECO:0000259" key="6">
    <source>
        <dbReference type="PROSITE" id="PS50043"/>
    </source>
</evidence>
<keyword evidence="4" id="KW-0804">Transcription</keyword>
<evidence type="ECO:0000313" key="9">
    <source>
        <dbReference type="Proteomes" id="UP000595278"/>
    </source>
</evidence>
<organism evidence="8 9">
    <name type="scientific">Entomomonas asaccharolytica</name>
    <dbReference type="NCBI Taxonomy" id="2785331"/>
    <lineage>
        <taxon>Bacteria</taxon>
        <taxon>Pseudomonadati</taxon>
        <taxon>Pseudomonadota</taxon>
        <taxon>Gammaproteobacteria</taxon>
        <taxon>Pseudomonadales</taxon>
        <taxon>Pseudomonadaceae</taxon>
        <taxon>Entomomonas</taxon>
    </lineage>
</organism>
<protein>
    <submittedName>
        <fullName evidence="8">Response regulator transcription factor</fullName>
    </submittedName>
</protein>
<dbReference type="Pfam" id="PF00196">
    <property type="entry name" value="GerE"/>
    <property type="match status" value="1"/>
</dbReference>
<dbReference type="InterPro" id="IPR039420">
    <property type="entry name" value="WalR-like"/>
</dbReference>
<dbReference type="PRINTS" id="PR00038">
    <property type="entry name" value="HTHLUXR"/>
</dbReference>
<dbReference type="InterPro" id="IPR000792">
    <property type="entry name" value="Tscrpt_reg_LuxR_C"/>
</dbReference>
<keyword evidence="3" id="KW-0238">DNA-binding</keyword>
<evidence type="ECO:0000256" key="2">
    <source>
        <dbReference type="ARBA" id="ARBA00023015"/>
    </source>
</evidence>
<keyword evidence="2" id="KW-0805">Transcription regulation</keyword>
<dbReference type="InterPro" id="IPR001789">
    <property type="entry name" value="Sig_transdc_resp-reg_receiver"/>
</dbReference>
<proteinExistence type="predicted"/>
<evidence type="ECO:0000256" key="3">
    <source>
        <dbReference type="ARBA" id="ARBA00023125"/>
    </source>
</evidence>
<dbReference type="PROSITE" id="PS50043">
    <property type="entry name" value="HTH_LUXR_2"/>
    <property type="match status" value="1"/>
</dbReference>
<feature type="domain" description="Response regulatory" evidence="7">
    <location>
        <begin position="7"/>
        <end position="123"/>
    </location>
</feature>
<evidence type="ECO:0000256" key="5">
    <source>
        <dbReference type="PROSITE-ProRule" id="PRU00169"/>
    </source>
</evidence>
<dbReference type="PANTHER" id="PTHR43214:SF41">
    <property type="entry name" value="NITRATE_NITRITE RESPONSE REGULATOR PROTEIN NARP"/>
    <property type="match status" value="1"/>
</dbReference>
<dbReference type="GO" id="GO:0003677">
    <property type="term" value="F:DNA binding"/>
    <property type="evidence" value="ECO:0007669"/>
    <property type="project" value="UniProtKB-KW"/>
</dbReference>
<dbReference type="Gene3D" id="3.40.50.2300">
    <property type="match status" value="1"/>
</dbReference>
<sequence>MTNNKTKILLVDDHTLFRSGLRFLLETQDDFEIIGEASDGLEGIKLAESLHPDVVLLDLDMPIMGGREALPQLLSTQPNLAVLVLTVSEDGSDLTECMRIGARGYLLKNINSDFLLNSIRKAVDGDSVLSPEMTTKLITQLRAPSSQDIDTLYETLTPREKETLAWLTKGVSNKEIARSLDLTESTIKVHVQNVLRKLNLHSRVQAAVYAIEHGLDKV</sequence>
<name>A0A974NHN5_9GAMM</name>
<keyword evidence="9" id="KW-1185">Reference proteome</keyword>
<dbReference type="GO" id="GO:0006355">
    <property type="term" value="P:regulation of DNA-templated transcription"/>
    <property type="evidence" value="ECO:0007669"/>
    <property type="project" value="InterPro"/>
</dbReference>
<dbReference type="SMART" id="SM00421">
    <property type="entry name" value="HTH_LUXR"/>
    <property type="match status" value="1"/>
</dbReference>
<feature type="domain" description="HTH luxR-type" evidence="6">
    <location>
        <begin position="149"/>
        <end position="214"/>
    </location>
</feature>
<dbReference type="GO" id="GO:0000160">
    <property type="term" value="P:phosphorelay signal transduction system"/>
    <property type="evidence" value="ECO:0007669"/>
    <property type="project" value="InterPro"/>
</dbReference>